<dbReference type="Proteomes" id="UP001189619">
    <property type="component" value="Chromosome"/>
</dbReference>
<dbReference type="AlphaFoldDB" id="A0AA48MC15"/>
<dbReference type="PANTHER" id="PTHR12993:SF30">
    <property type="entry name" value="N-ACETYL-ALPHA-D-GLUCOSAMINYL L-MALATE DEACETYLASE 1"/>
    <property type="match status" value="1"/>
</dbReference>
<proteinExistence type="predicted"/>
<dbReference type="InterPro" id="IPR024078">
    <property type="entry name" value="LmbE-like_dom_sf"/>
</dbReference>
<protein>
    <submittedName>
        <fullName evidence="1">Bacillithiol biosynthesis deacetylase BshB1</fullName>
    </submittedName>
</protein>
<evidence type="ECO:0000313" key="1">
    <source>
        <dbReference type="EMBL" id="CAJ1002812.1"/>
    </source>
</evidence>
<gene>
    <name evidence="1" type="primary">bshB1</name>
    <name evidence="1" type="ORF">BSPP4475_10835</name>
</gene>
<dbReference type="NCBIfam" id="TIGR04001">
    <property type="entry name" value="thiol_BshB1"/>
    <property type="match status" value="1"/>
</dbReference>
<dbReference type="InterPro" id="IPR003737">
    <property type="entry name" value="GlcNAc_PI_deacetylase-related"/>
</dbReference>
<dbReference type="GO" id="GO:0071793">
    <property type="term" value="P:bacillithiol biosynthetic process"/>
    <property type="evidence" value="ECO:0007669"/>
    <property type="project" value="InterPro"/>
</dbReference>
<dbReference type="GO" id="GO:0016811">
    <property type="term" value="F:hydrolase activity, acting on carbon-nitrogen (but not peptide) bonds, in linear amides"/>
    <property type="evidence" value="ECO:0007669"/>
    <property type="project" value="TreeGrafter"/>
</dbReference>
<dbReference type="KEGG" id="bayd:BSPP4475_10835"/>
<dbReference type="PANTHER" id="PTHR12993">
    <property type="entry name" value="N-ACETYLGLUCOSAMINYL-PHOSPHATIDYLINOSITOL DE-N-ACETYLASE-RELATED"/>
    <property type="match status" value="1"/>
</dbReference>
<evidence type="ECO:0000313" key="2">
    <source>
        <dbReference type="Proteomes" id="UP001189619"/>
    </source>
</evidence>
<dbReference type="InterPro" id="IPR023842">
    <property type="entry name" value="Bacillithiol_biosynth_BshB1"/>
</dbReference>
<dbReference type="Pfam" id="PF02585">
    <property type="entry name" value="PIG-L"/>
    <property type="match status" value="1"/>
</dbReference>
<name>A0AA48MC15_9BACL</name>
<accession>A0AA48MC15</accession>
<reference evidence="1" key="1">
    <citation type="submission" date="2023-07" db="EMBL/GenBank/DDBJ databases">
        <authorList>
            <person name="Ivanov I."/>
            <person name="Teneva D."/>
            <person name="Stoikov I."/>
        </authorList>
    </citation>
    <scope>NUCLEOTIDE SEQUENCE</scope>
    <source>
        <strain evidence="1">4475</strain>
    </source>
</reference>
<organism evidence="1 2">
    <name type="scientific">Brevibacillus aydinogluensis</name>
    <dbReference type="NCBI Taxonomy" id="927786"/>
    <lineage>
        <taxon>Bacteria</taxon>
        <taxon>Bacillati</taxon>
        <taxon>Bacillota</taxon>
        <taxon>Bacilli</taxon>
        <taxon>Bacillales</taxon>
        <taxon>Paenibacillaceae</taxon>
        <taxon>Brevibacillus</taxon>
    </lineage>
</organism>
<dbReference type="EMBL" id="OY569118">
    <property type="protein sequence ID" value="CAJ1002812.1"/>
    <property type="molecule type" value="Genomic_DNA"/>
</dbReference>
<dbReference type="RefSeq" id="WP_171564948.1">
    <property type="nucleotide sequence ID" value="NZ_JAUSVZ010000004.1"/>
</dbReference>
<sequence length="229" mass="25618">MSELDILAIGAHPDDVEIGAAGSLLLAVKQGKRVGILDLTYAELSSNGTVERRQAEAAEADKRLGIAVRYNFGLPDRGLERVRDEAISRVVDLIRQTRPSVVLAPYWQDRHPDHESVSRIVREAVFSAGIRLYKQSLPAYRPSQLLYYFINTTVTPNVVVDVTPVYEQKMEVLRAYRSQFEKEEGSVATPLNNGYLELVEYRERLFGQQAGVKYAEGFVSAAPYVLTSL</sequence>
<dbReference type="Gene3D" id="3.40.50.10320">
    <property type="entry name" value="LmbE-like"/>
    <property type="match status" value="1"/>
</dbReference>
<dbReference type="SUPFAM" id="SSF102588">
    <property type="entry name" value="LmbE-like"/>
    <property type="match status" value="1"/>
</dbReference>
<dbReference type="GO" id="GO:0019213">
    <property type="term" value="F:deacetylase activity"/>
    <property type="evidence" value="ECO:0007669"/>
    <property type="project" value="InterPro"/>
</dbReference>
<keyword evidence="2" id="KW-1185">Reference proteome</keyword>